<feature type="transmembrane region" description="Helical" evidence="2">
    <location>
        <begin position="45"/>
        <end position="65"/>
    </location>
</feature>
<dbReference type="RefSeq" id="WP_052959817.1">
    <property type="nucleotide sequence ID" value="NZ_JBHMAS010000042.1"/>
</dbReference>
<keyword evidence="2" id="KW-0812">Transmembrane</keyword>
<name>A0ABV5XFY0_9NOCA</name>
<protein>
    <submittedName>
        <fullName evidence="4">SAF domain-containing protein</fullName>
    </submittedName>
</protein>
<evidence type="ECO:0000313" key="5">
    <source>
        <dbReference type="Proteomes" id="UP001589587"/>
    </source>
</evidence>
<dbReference type="Proteomes" id="UP001589587">
    <property type="component" value="Unassembled WGS sequence"/>
</dbReference>
<dbReference type="Gene3D" id="3.90.1210.10">
    <property type="entry name" value="Antifreeze-like/N-acetylneuraminic acid synthase C-terminal domain"/>
    <property type="match status" value="1"/>
</dbReference>
<gene>
    <name evidence="4" type="ORF">ACFFQ6_16940</name>
</gene>
<evidence type="ECO:0000313" key="4">
    <source>
        <dbReference type="EMBL" id="MFB9781380.1"/>
    </source>
</evidence>
<accession>A0ABV5XFY0</accession>
<keyword evidence="2" id="KW-1133">Transmembrane helix</keyword>
<dbReference type="SUPFAM" id="SSF51269">
    <property type="entry name" value="AFP III-like domain"/>
    <property type="match status" value="1"/>
</dbReference>
<proteinExistence type="predicted"/>
<dbReference type="Pfam" id="PF08666">
    <property type="entry name" value="SAF"/>
    <property type="match status" value="1"/>
</dbReference>
<evidence type="ECO:0000256" key="1">
    <source>
        <dbReference type="SAM" id="MobiDB-lite"/>
    </source>
</evidence>
<keyword evidence="2" id="KW-0472">Membrane</keyword>
<keyword evidence="5" id="KW-1185">Reference proteome</keyword>
<organism evidence="4 5">
    <name type="scientific">Rhodococcus baikonurensis</name>
    <dbReference type="NCBI Taxonomy" id="172041"/>
    <lineage>
        <taxon>Bacteria</taxon>
        <taxon>Bacillati</taxon>
        <taxon>Actinomycetota</taxon>
        <taxon>Actinomycetes</taxon>
        <taxon>Mycobacteriales</taxon>
        <taxon>Nocardiaceae</taxon>
        <taxon>Rhodococcus</taxon>
        <taxon>Rhodococcus erythropolis group</taxon>
    </lineage>
</organism>
<comment type="caution">
    <text evidence="4">The sequence shown here is derived from an EMBL/GenBank/DDBJ whole genome shotgun (WGS) entry which is preliminary data.</text>
</comment>
<evidence type="ECO:0000259" key="3">
    <source>
        <dbReference type="SMART" id="SM00858"/>
    </source>
</evidence>
<dbReference type="InterPro" id="IPR013974">
    <property type="entry name" value="SAF"/>
</dbReference>
<feature type="region of interest" description="Disordered" evidence="1">
    <location>
        <begin position="14"/>
        <end position="35"/>
    </location>
</feature>
<dbReference type="InterPro" id="IPR036732">
    <property type="entry name" value="AFP_Neu5c_C_sf"/>
</dbReference>
<dbReference type="EMBL" id="JBHMAS010000042">
    <property type="protein sequence ID" value="MFB9781380.1"/>
    <property type="molecule type" value="Genomic_DNA"/>
</dbReference>
<sequence length="235" mass="24744">MVFEKLRTTAKSKAIGEDIDPDNPTTRRGSDFTATSRTKVRRRPIFLAAGIALVVVFVIGAVALVNGMRQVTNVLVVSHDIAQGQQITSQDLTTKQVNADAGIASVAVEDKASVVGQAAAVPIPSGTVLNPNAVTTAVIPGKGLTLVGVTVSYSKLPAEPLRAGDQVRIVDTPRDQDDSPVQGPITSKAQVVSTKFIPETSETTVDVLVQADEASWVSARAATRRVAIVLDPREK</sequence>
<feature type="domain" description="SAF" evidence="3">
    <location>
        <begin position="72"/>
        <end position="135"/>
    </location>
</feature>
<feature type="compositionally biased region" description="Polar residues" evidence="1">
    <location>
        <begin position="23"/>
        <end position="35"/>
    </location>
</feature>
<dbReference type="SMART" id="SM00858">
    <property type="entry name" value="SAF"/>
    <property type="match status" value="1"/>
</dbReference>
<evidence type="ECO:0000256" key="2">
    <source>
        <dbReference type="SAM" id="Phobius"/>
    </source>
</evidence>
<dbReference type="CDD" id="cd11614">
    <property type="entry name" value="SAF_CpaB_FlgA_like"/>
    <property type="match status" value="1"/>
</dbReference>
<reference evidence="4 5" key="1">
    <citation type="submission" date="2024-09" db="EMBL/GenBank/DDBJ databases">
        <authorList>
            <person name="Sun Q."/>
            <person name="Mori K."/>
        </authorList>
    </citation>
    <scope>NUCLEOTIDE SEQUENCE [LARGE SCALE GENOMIC DNA]</scope>
    <source>
        <strain evidence="4 5">JCM 11411</strain>
    </source>
</reference>